<sequence>MKTWIKISLFVSALLLYFWFILRSSNIISALTKILIVALLLLGMESVRRDREKTFLMCSDINQIKKMEQDEFVAYTANLYKRLGYFIDLLKSKDELGCDIIAREKQDIICIKCVSGAEEIGILPLQQVYGSMNLYKANKCMLITTSTYSEKAKQFAKANHVNLIDQQELLKKIMKVTNEKEATKVSSSTQEV</sequence>
<accession>A0AA42DKS9</accession>
<evidence type="ECO:0000313" key="4">
    <source>
        <dbReference type="Proteomes" id="UP001169242"/>
    </source>
</evidence>
<keyword evidence="3" id="KW-0255">Endonuclease</keyword>
<evidence type="ECO:0000313" key="3">
    <source>
        <dbReference type="EMBL" id="MDA3730543.1"/>
    </source>
</evidence>
<evidence type="ECO:0000256" key="1">
    <source>
        <dbReference type="SAM" id="Phobius"/>
    </source>
</evidence>
<proteinExistence type="predicted"/>
<feature type="domain" description="Restriction endonuclease type IV Mrr" evidence="2">
    <location>
        <begin position="64"/>
        <end position="171"/>
    </location>
</feature>
<gene>
    <name evidence="3" type="ORF">PBV87_03355</name>
</gene>
<keyword evidence="1" id="KW-0812">Transmembrane</keyword>
<name>A0AA42DKS9_9FIRM</name>
<keyword evidence="3" id="KW-0540">Nuclease</keyword>
<dbReference type="InterPro" id="IPR011335">
    <property type="entry name" value="Restrct_endonuc-II-like"/>
</dbReference>
<reference evidence="3" key="1">
    <citation type="journal article" date="2023" name="Int. J. Syst. Evol. Microbiol.">
        <title>&lt;i&gt;Holtiella tumoricola&lt;/i&gt; gen. nov. sp. nov., isolated from a human clinical sample.</title>
        <authorList>
            <person name="Allen-Vercoe E."/>
            <person name="Daigneault M.C."/>
            <person name="Vancuren S.J."/>
            <person name="Cochrane K."/>
            <person name="O'Neal L.L."/>
            <person name="Sankaranarayanan K."/>
            <person name="Lawson P.A."/>
        </authorList>
    </citation>
    <scope>NUCLEOTIDE SEQUENCE</scope>
    <source>
        <strain evidence="3">CC70A</strain>
    </source>
</reference>
<dbReference type="GO" id="GO:0003677">
    <property type="term" value="F:DNA binding"/>
    <property type="evidence" value="ECO:0007669"/>
    <property type="project" value="InterPro"/>
</dbReference>
<keyword evidence="1" id="KW-0472">Membrane</keyword>
<keyword evidence="3" id="KW-0378">Hydrolase</keyword>
<evidence type="ECO:0000259" key="2">
    <source>
        <dbReference type="Pfam" id="PF04471"/>
    </source>
</evidence>
<dbReference type="GO" id="GO:0015666">
    <property type="term" value="F:restriction endodeoxyribonuclease activity"/>
    <property type="evidence" value="ECO:0007669"/>
    <property type="project" value="TreeGrafter"/>
</dbReference>
<feature type="transmembrane region" description="Helical" evidence="1">
    <location>
        <begin position="28"/>
        <end position="47"/>
    </location>
</feature>
<keyword evidence="1" id="KW-1133">Transmembrane helix</keyword>
<dbReference type="AlphaFoldDB" id="A0AA42DKS9"/>
<organism evidence="3 4">
    <name type="scientific">Holtiella tumoricola</name>
    <dbReference type="NCBI Taxonomy" id="3018743"/>
    <lineage>
        <taxon>Bacteria</taxon>
        <taxon>Bacillati</taxon>
        <taxon>Bacillota</taxon>
        <taxon>Clostridia</taxon>
        <taxon>Lachnospirales</taxon>
        <taxon>Cellulosilyticaceae</taxon>
        <taxon>Holtiella</taxon>
    </lineage>
</organism>
<feature type="transmembrane region" description="Helical" evidence="1">
    <location>
        <begin position="7"/>
        <end position="22"/>
    </location>
</feature>
<dbReference type="Pfam" id="PF04471">
    <property type="entry name" value="Mrr_cat"/>
    <property type="match status" value="1"/>
</dbReference>
<dbReference type="Proteomes" id="UP001169242">
    <property type="component" value="Unassembled WGS sequence"/>
</dbReference>
<dbReference type="InterPro" id="IPR052906">
    <property type="entry name" value="Type_IV_Methyl-Rstrct_Enzyme"/>
</dbReference>
<keyword evidence="4" id="KW-1185">Reference proteome</keyword>
<dbReference type="InterPro" id="IPR007560">
    <property type="entry name" value="Restrct_endonuc_IV_Mrr"/>
</dbReference>
<comment type="caution">
    <text evidence="3">The sequence shown here is derived from an EMBL/GenBank/DDBJ whole genome shotgun (WGS) entry which is preliminary data.</text>
</comment>
<dbReference type="SUPFAM" id="SSF52980">
    <property type="entry name" value="Restriction endonuclease-like"/>
    <property type="match status" value="1"/>
</dbReference>
<dbReference type="InterPro" id="IPR011856">
    <property type="entry name" value="tRNA_endonuc-like_dom_sf"/>
</dbReference>
<protein>
    <submittedName>
        <fullName evidence="3">Restriction endonuclease</fullName>
    </submittedName>
</protein>
<dbReference type="RefSeq" id="WP_271011149.1">
    <property type="nucleotide sequence ID" value="NZ_JAQIFT010000014.1"/>
</dbReference>
<dbReference type="EMBL" id="JAQIFT010000014">
    <property type="protein sequence ID" value="MDA3730543.1"/>
    <property type="molecule type" value="Genomic_DNA"/>
</dbReference>
<dbReference type="GO" id="GO:0009307">
    <property type="term" value="P:DNA restriction-modification system"/>
    <property type="evidence" value="ECO:0007669"/>
    <property type="project" value="InterPro"/>
</dbReference>
<dbReference type="Gene3D" id="3.40.1350.10">
    <property type="match status" value="1"/>
</dbReference>
<dbReference type="PANTHER" id="PTHR30015">
    <property type="entry name" value="MRR RESTRICTION SYSTEM PROTEIN"/>
    <property type="match status" value="1"/>
</dbReference>
<dbReference type="PANTHER" id="PTHR30015:SF7">
    <property type="entry name" value="TYPE IV METHYL-DIRECTED RESTRICTION ENZYME ECOKMRR"/>
    <property type="match status" value="1"/>
</dbReference>